<comment type="caution">
    <text evidence="5">The sequence shown here is derived from an EMBL/GenBank/DDBJ whole genome shotgun (WGS) entry which is preliminary data.</text>
</comment>
<protein>
    <submittedName>
        <fullName evidence="5">GntR family transcriptional regulator</fullName>
    </submittedName>
</protein>
<keyword evidence="2" id="KW-0238">DNA-binding</keyword>
<evidence type="ECO:0000256" key="3">
    <source>
        <dbReference type="ARBA" id="ARBA00023163"/>
    </source>
</evidence>
<dbReference type="CDD" id="cd07377">
    <property type="entry name" value="WHTH_GntR"/>
    <property type="match status" value="1"/>
</dbReference>
<dbReference type="SMART" id="SM00345">
    <property type="entry name" value="HTH_GNTR"/>
    <property type="match status" value="1"/>
</dbReference>
<keyword evidence="1" id="KW-0805">Transcription regulation</keyword>
<dbReference type="Proteomes" id="UP000321523">
    <property type="component" value="Unassembled WGS sequence"/>
</dbReference>
<evidence type="ECO:0000256" key="1">
    <source>
        <dbReference type="ARBA" id="ARBA00023015"/>
    </source>
</evidence>
<dbReference type="GO" id="GO:0045892">
    <property type="term" value="P:negative regulation of DNA-templated transcription"/>
    <property type="evidence" value="ECO:0007669"/>
    <property type="project" value="TreeGrafter"/>
</dbReference>
<evidence type="ECO:0000313" key="5">
    <source>
        <dbReference type="EMBL" id="GEO40012.1"/>
    </source>
</evidence>
<dbReference type="InterPro" id="IPR000524">
    <property type="entry name" value="Tscrpt_reg_HTH_GntR"/>
</dbReference>
<evidence type="ECO:0000259" key="4">
    <source>
        <dbReference type="PROSITE" id="PS50949"/>
    </source>
</evidence>
<feature type="domain" description="HTH gntR-type" evidence="4">
    <location>
        <begin position="36"/>
        <end position="104"/>
    </location>
</feature>
<dbReference type="GO" id="GO:0003700">
    <property type="term" value="F:DNA-binding transcription factor activity"/>
    <property type="evidence" value="ECO:0007669"/>
    <property type="project" value="InterPro"/>
</dbReference>
<dbReference type="PROSITE" id="PS50949">
    <property type="entry name" value="HTH_GNTR"/>
    <property type="match status" value="1"/>
</dbReference>
<keyword evidence="6" id="KW-1185">Reference proteome</keyword>
<dbReference type="Pfam" id="PF07702">
    <property type="entry name" value="UTRA"/>
    <property type="match status" value="1"/>
</dbReference>
<dbReference type="Pfam" id="PF00392">
    <property type="entry name" value="GntR"/>
    <property type="match status" value="1"/>
</dbReference>
<dbReference type="PRINTS" id="PR00035">
    <property type="entry name" value="HTHGNTR"/>
</dbReference>
<keyword evidence="3" id="KW-0804">Transcription</keyword>
<proteinExistence type="predicted"/>
<dbReference type="PANTHER" id="PTHR44846">
    <property type="entry name" value="MANNOSYL-D-GLYCERATE TRANSPORT/METABOLISM SYSTEM REPRESSOR MNGR-RELATED"/>
    <property type="match status" value="1"/>
</dbReference>
<dbReference type="SUPFAM" id="SSF46785">
    <property type="entry name" value="Winged helix' DNA-binding domain"/>
    <property type="match status" value="1"/>
</dbReference>
<name>A0A512DU65_9PROT</name>
<gene>
    <name evidence="5" type="ORF">SAE02_41600</name>
</gene>
<sequence>MLIAIEDAVEECLFMTVVSDDRYPFDPTAVSSDRPLPLYLQLADHLRQLIVQGALADQDVLPGEREIAERFGVSRVTVRKALQILAEDGLLDQRQGSGNFVNRGKRVEQPLSALTSFTDDMRSRGMRPASQWLHRGISAATPEEALALGLRPGEKVSRLRRLRTTDGTPMAIELATVPCRFLADPEIVTESLYEVLRGAGYPPFRALQRLCAVQLTADQADLLHVPAGAAALLIERRTFLEDNTPLELVRSQYRGDAYDFVVELNLSGATRESGGSRPSSENRS</sequence>
<dbReference type="Gene3D" id="3.40.1410.10">
    <property type="entry name" value="Chorismate lyase-like"/>
    <property type="match status" value="1"/>
</dbReference>
<dbReference type="InterPro" id="IPR036388">
    <property type="entry name" value="WH-like_DNA-bd_sf"/>
</dbReference>
<dbReference type="SUPFAM" id="SSF64288">
    <property type="entry name" value="Chorismate lyase-like"/>
    <property type="match status" value="1"/>
</dbReference>
<dbReference type="Gene3D" id="1.10.10.10">
    <property type="entry name" value="Winged helix-like DNA-binding domain superfamily/Winged helix DNA-binding domain"/>
    <property type="match status" value="1"/>
</dbReference>
<dbReference type="AlphaFoldDB" id="A0A512DU65"/>
<dbReference type="InterPro" id="IPR011663">
    <property type="entry name" value="UTRA"/>
</dbReference>
<dbReference type="InterPro" id="IPR036390">
    <property type="entry name" value="WH_DNA-bd_sf"/>
</dbReference>
<dbReference type="GO" id="GO:0003677">
    <property type="term" value="F:DNA binding"/>
    <property type="evidence" value="ECO:0007669"/>
    <property type="project" value="UniProtKB-KW"/>
</dbReference>
<dbReference type="SMART" id="SM00866">
    <property type="entry name" value="UTRA"/>
    <property type="match status" value="1"/>
</dbReference>
<evidence type="ECO:0000256" key="2">
    <source>
        <dbReference type="ARBA" id="ARBA00023125"/>
    </source>
</evidence>
<reference evidence="5 6" key="1">
    <citation type="submission" date="2019-07" db="EMBL/GenBank/DDBJ databases">
        <title>Whole genome shotgun sequence of Skermanella aerolata NBRC 106429.</title>
        <authorList>
            <person name="Hosoyama A."/>
            <person name="Uohara A."/>
            <person name="Ohji S."/>
            <person name="Ichikawa N."/>
        </authorList>
    </citation>
    <scope>NUCLEOTIDE SEQUENCE [LARGE SCALE GENOMIC DNA]</scope>
    <source>
        <strain evidence="5 6">NBRC 106429</strain>
    </source>
</reference>
<dbReference type="InterPro" id="IPR050679">
    <property type="entry name" value="Bact_HTH_transcr_reg"/>
</dbReference>
<dbReference type="EMBL" id="BJYZ01000019">
    <property type="protein sequence ID" value="GEO40012.1"/>
    <property type="molecule type" value="Genomic_DNA"/>
</dbReference>
<evidence type="ECO:0000313" key="6">
    <source>
        <dbReference type="Proteomes" id="UP000321523"/>
    </source>
</evidence>
<accession>A0A512DU65</accession>
<dbReference type="PANTHER" id="PTHR44846:SF1">
    <property type="entry name" value="MANNOSYL-D-GLYCERATE TRANSPORT_METABOLISM SYSTEM REPRESSOR MNGR-RELATED"/>
    <property type="match status" value="1"/>
</dbReference>
<dbReference type="InterPro" id="IPR028978">
    <property type="entry name" value="Chorismate_lyase_/UTRA_dom_sf"/>
</dbReference>
<organism evidence="5 6">
    <name type="scientific">Skermanella aerolata</name>
    <dbReference type="NCBI Taxonomy" id="393310"/>
    <lineage>
        <taxon>Bacteria</taxon>
        <taxon>Pseudomonadati</taxon>
        <taxon>Pseudomonadota</taxon>
        <taxon>Alphaproteobacteria</taxon>
        <taxon>Rhodospirillales</taxon>
        <taxon>Azospirillaceae</taxon>
        <taxon>Skermanella</taxon>
    </lineage>
</organism>